<gene>
    <name evidence="1" type="ORF">BDM02DRAFT_3157531</name>
</gene>
<dbReference type="Proteomes" id="UP000886501">
    <property type="component" value="Unassembled WGS sequence"/>
</dbReference>
<accession>A0ACB6Z008</accession>
<keyword evidence="2" id="KW-1185">Reference proteome</keyword>
<evidence type="ECO:0000313" key="1">
    <source>
        <dbReference type="EMBL" id="KAF9642898.1"/>
    </source>
</evidence>
<sequence length="338" mass="36359">MSEDMPRSLGLELTVALMINFEFSSTPMIGEEKLCSGGTHNPLTSHLRDLDEPRSLHSLSCELTCQACASPYHSFTVGPTLTPNLRWSKANLVFTKSKFSEAFPTFLDAIKVNDKILVNKYGQPSFIECSGLSIPRKQASLATNGIWPVADVVLSLIFIQAQIALNNLLKGLGIKYDYVIGHSIGEVVVGYASGHYDCETAVSIAIGCAAAMTQAEGNSGIIALGAGVQKAKLMIKKVFTCARVDASLWVAGINSPKAVTIADQHKCVDLMVEIAADPTDQVFVAKLHVNCTFHTPLMGAQENVFKDFVKGVLTSTCEPIAKVMSTANSQWLECDLGV</sequence>
<dbReference type="EMBL" id="MU118327">
    <property type="protein sequence ID" value="KAF9642898.1"/>
    <property type="molecule type" value="Genomic_DNA"/>
</dbReference>
<evidence type="ECO:0000313" key="2">
    <source>
        <dbReference type="Proteomes" id="UP000886501"/>
    </source>
</evidence>
<reference evidence="1" key="1">
    <citation type="submission" date="2019-10" db="EMBL/GenBank/DDBJ databases">
        <authorList>
            <consortium name="DOE Joint Genome Institute"/>
            <person name="Kuo A."/>
            <person name="Miyauchi S."/>
            <person name="Kiss E."/>
            <person name="Drula E."/>
            <person name="Kohler A."/>
            <person name="Sanchez-Garcia M."/>
            <person name="Andreopoulos B."/>
            <person name="Barry K.W."/>
            <person name="Bonito G."/>
            <person name="Buee M."/>
            <person name="Carver A."/>
            <person name="Chen C."/>
            <person name="Cichocki N."/>
            <person name="Clum A."/>
            <person name="Culley D."/>
            <person name="Crous P.W."/>
            <person name="Fauchery L."/>
            <person name="Girlanda M."/>
            <person name="Hayes R."/>
            <person name="Keri Z."/>
            <person name="Labutti K."/>
            <person name="Lipzen A."/>
            <person name="Lombard V."/>
            <person name="Magnuson J."/>
            <person name="Maillard F."/>
            <person name="Morin E."/>
            <person name="Murat C."/>
            <person name="Nolan M."/>
            <person name="Ohm R."/>
            <person name="Pangilinan J."/>
            <person name="Pereira M."/>
            <person name="Perotto S."/>
            <person name="Peter M."/>
            <person name="Riley R."/>
            <person name="Sitrit Y."/>
            <person name="Stielow B."/>
            <person name="Szollosi G."/>
            <person name="Zifcakova L."/>
            <person name="Stursova M."/>
            <person name="Spatafora J.W."/>
            <person name="Tedersoo L."/>
            <person name="Vaario L.-M."/>
            <person name="Yamada A."/>
            <person name="Yan M."/>
            <person name="Wang P."/>
            <person name="Xu J."/>
            <person name="Bruns T."/>
            <person name="Baldrian P."/>
            <person name="Vilgalys R."/>
            <person name="Henrissat B."/>
            <person name="Grigoriev I.V."/>
            <person name="Hibbett D."/>
            <person name="Nagy L.G."/>
            <person name="Martin F.M."/>
        </authorList>
    </citation>
    <scope>NUCLEOTIDE SEQUENCE</scope>
    <source>
        <strain evidence="1">P2</strain>
    </source>
</reference>
<proteinExistence type="predicted"/>
<comment type="caution">
    <text evidence="1">The sequence shown here is derived from an EMBL/GenBank/DDBJ whole genome shotgun (WGS) entry which is preliminary data.</text>
</comment>
<reference evidence="1" key="2">
    <citation type="journal article" date="2020" name="Nat. Commun.">
        <title>Large-scale genome sequencing of mycorrhizal fungi provides insights into the early evolution of symbiotic traits.</title>
        <authorList>
            <person name="Miyauchi S."/>
            <person name="Kiss E."/>
            <person name="Kuo A."/>
            <person name="Drula E."/>
            <person name="Kohler A."/>
            <person name="Sanchez-Garcia M."/>
            <person name="Morin E."/>
            <person name="Andreopoulos B."/>
            <person name="Barry K.W."/>
            <person name="Bonito G."/>
            <person name="Buee M."/>
            <person name="Carver A."/>
            <person name="Chen C."/>
            <person name="Cichocki N."/>
            <person name="Clum A."/>
            <person name="Culley D."/>
            <person name="Crous P.W."/>
            <person name="Fauchery L."/>
            <person name="Girlanda M."/>
            <person name="Hayes R.D."/>
            <person name="Keri Z."/>
            <person name="LaButti K."/>
            <person name="Lipzen A."/>
            <person name="Lombard V."/>
            <person name="Magnuson J."/>
            <person name="Maillard F."/>
            <person name="Murat C."/>
            <person name="Nolan M."/>
            <person name="Ohm R.A."/>
            <person name="Pangilinan J."/>
            <person name="Pereira M.F."/>
            <person name="Perotto S."/>
            <person name="Peter M."/>
            <person name="Pfister S."/>
            <person name="Riley R."/>
            <person name="Sitrit Y."/>
            <person name="Stielow J.B."/>
            <person name="Szollosi G."/>
            <person name="Zifcakova L."/>
            <person name="Stursova M."/>
            <person name="Spatafora J.W."/>
            <person name="Tedersoo L."/>
            <person name="Vaario L.M."/>
            <person name="Yamada A."/>
            <person name="Yan M."/>
            <person name="Wang P."/>
            <person name="Xu J."/>
            <person name="Bruns T."/>
            <person name="Baldrian P."/>
            <person name="Vilgalys R."/>
            <person name="Dunand C."/>
            <person name="Henrissat B."/>
            <person name="Grigoriev I.V."/>
            <person name="Hibbett D."/>
            <person name="Nagy L.G."/>
            <person name="Martin F.M."/>
        </authorList>
    </citation>
    <scope>NUCLEOTIDE SEQUENCE</scope>
    <source>
        <strain evidence="1">P2</strain>
    </source>
</reference>
<organism evidence="1 2">
    <name type="scientific">Thelephora ganbajun</name>
    <name type="common">Ganba fungus</name>
    <dbReference type="NCBI Taxonomy" id="370292"/>
    <lineage>
        <taxon>Eukaryota</taxon>
        <taxon>Fungi</taxon>
        <taxon>Dikarya</taxon>
        <taxon>Basidiomycota</taxon>
        <taxon>Agaricomycotina</taxon>
        <taxon>Agaricomycetes</taxon>
        <taxon>Thelephorales</taxon>
        <taxon>Thelephoraceae</taxon>
        <taxon>Thelephora</taxon>
    </lineage>
</organism>
<name>A0ACB6Z008_THEGA</name>
<protein>
    <submittedName>
        <fullName evidence="1">Uncharacterized protein</fullName>
    </submittedName>
</protein>